<keyword evidence="2" id="KW-1185">Reference proteome</keyword>
<dbReference type="EMBL" id="MU004192">
    <property type="protein sequence ID" value="KAF2493538.1"/>
    <property type="molecule type" value="Genomic_DNA"/>
</dbReference>
<dbReference type="Proteomes" id="UP000799750">
    <property type="component" value="Unassembled WGS sequence"/>
</dbReference>
<dbReference type="AlphaFoldDB" id="A0A6A6QM05"/>
<accession>A0A6A6QM05</accession>
<organism evidence="1 2">
    <name type="scientific">Lophium mytilinum</name>
    <dbReference type="NCBI Taxonomy" id="390894"/>
    <lineage>
        <taxon>Eukaryota</taxon>
        <taxon>Fungi</taxon>
        <taxon>Dikarya</taxon>
        <taxon>Ascomycota</taxon>
        <taxon>Pezizomycotina</taxon>
        <taxon>Dothideomycetes</taxon>
        <taxon>Pleosporomycetidae</taxon>
        <taxon>Mytilinidiales</taxon>
        <taxon>Mytilinidiaceae</taxon>
        <taxon>Lophium</taxon>
    </lineage>
</organism>
<protein>
    <submittedName>
        <fullName evidence="1">Uncharacterized protein</fullName>
    </submittedName>
</protein>
<gene>
    <name evidence="1" type="ORF">BU16DRAFT_82586</name>
</gene>
<evidence type="ECO:0000313" key="1">
    <source>
        <dbReference type="EMBL" id="KAF2493538.1"/>
    </source>
</evidence>
<reference evidence="1" key="1">
    <citation type="journal article" date="2020" name="Stud. Mycol.">
        <title>101 Dothideomycetes genomes: a test case for predicting lifestyles and emergence of pathogens.</title>
        <authorList>
            <person name="Haridas S."/>
            <person name="Albert R."/>
            <person name="Binder M."/>
            <person name="Bloem J."/>
            <person name="Labutti K."/>
            <person name="Salamov A."/>
            <person name="Andreopoulos B."/>
            <person name="Baker S."/>
            <person name="Barry K."/>
            <person name="Bills G."/>
            <person name="Bluhm B."/>
            <person name="Cannon C."/>
            <person name="Castanera R."/>
            <person name="Culley D."/>
            <person name="Daum C."/>
            <person name="Ezra D."/>
            <person name="Gonzalez J."/>
            <person name="Henrissat B."/>
            <person name="Kuo A."/>
            <person name="Liang C."/>
            <person name="Lipzen A."/>
            <person name="Lutzoni F."/>
            <person name="Magnuson J."/>
            <person name="Mondo S."/>
            <person name="Nolan M."/>
            <person name="Ohm R."/>
            <person name="Pangilinan J."/>
            <person name="Park H.-J."/>
            <person name="Ramirez L."/>
            <person name="Alfaro M."/>
            <person name="Sun H."/>
            <person name="Tritt A."/>
            <person name="Yoshinaga Y."/>
            <person name="Zwiers L.-H."/>
            <person name="Turgeon B."/>
            <person name="Goodwin S."/>
            <person name="Spatafora J."/>
            <person name="Crous P."/>
            <person name="Grigoriev I."/>
        </authorList>
    </citation>
    <scope>NUCLEOTIDE SEQUENCE</scope>
    <source>
        <strain evidence="1">CBS 269.34</strain>
    </source>
</reference>
<proteinExistence type="predicted"/>
<sequence length="118" mass="13363">MLAVRRCFRDPPRSGGEANGRSRFYSCSSRAHGSHPPRTEYKHSCILFAIFMVHLRLDISLSTTTFIPFCPFTLIQPSHHPPYPTSYPLLVKTPRDVTFRQQAPAGHDSTFFVNAISI</sequence>
<name>A0A6A6QM05_9PEZI</name>
<evidence type="ECO:0000313" key="2">
    <source>
        <dbReference type="Proteomes" id="UP000799750"/>
    </source>
</evidence>